<accession>T1A444</accession>
<reference evidence="1" key="2">
    <citation type="journal article" date="2014" name="ISME J.">
        <title>Microbial stratification in low pH oxic and suboxic macroscopic growths along an acid mine drainage.</title>
        <authorList>
            <person name="Mendez-Garcia C."/>
            <person name="Mesa V."/>
            <person name="Sprenger R.R."/>
            <person name="Richter M."/>
            <person name="Diez M.S."/>
            <person name="Solano J."/>
            <person name="Bargiela R."/>
            <person name="Golyshina O.V."/>
            <person name="Manteca A."/>
            <person name="Ramos J.L."/>
            <person name="Gallego J.R."/>
            <person name="Llorente I."/>
            <person name="Martins Dos Santos V.A."/>
            <person name="Jensen O.N."/>
            <person name="Pelaez A.I."/>
            <person name="Sanchez J."/>
            <person name="Ferrer M."/>
        </authorList>
    </citation>
    <scope>NUCLEOTIDE SEQUENCE</scope>
</reference>
<proteinExistence type="predicted"/>
<feature type="non-terminal residue" evidence="1">
    <location>
        <position position="1"/>
    </location>
</feature>
<evidence type="ECO:0000313" key="1">
    <source>
        <dbReference type="EMBL" id="EQD51658.1"/>
    </source>
</evidence>
<name>T1A444_9ZZZZ</name>
<dbReference type="AlphaFoldDB" id="T1A444"/>
<dbReference type="Gene3D" id="3.40.50.1820">
    <property type="entry name" value="alpha/beta hydrolase"/>
    <property type="match status" value="1"/>
</dbReference>
<comment type="caution">
    <text evidence="1">The sequence shown here is derived from an EMBL/GenBank/DDBJ whole genome shotgun (WGS) entry which is preliminary data.</text>
</comment>
<dbReference type="InterPro" id="IPR029058">
    <property type="entry name" value="AB_hydrolase_fold"/>
</dbReference>
<dbReference type="EMBL" id="AUZX01009474">
    <property type="protein sequence ID" value="EQD51658.1"/>
    <property type="molecule type" value="Genomic_DNA"/>
</dbReference>
<sequence>LVPMLPKLTMPVLGLWCKHDQVIPPSAMGALRQGLSATPQISMTVLDGCNHMPNVEQPQETAQVLTQFYLLPATGG</sequence>
<reference evidence="1" key="1">
    <citation type="submission" date="2013-08" db="EMBL/GenBank/DDBJ databases">
        <authorList>
            <person name="Mendez C."/>
            <person name="Richter M."/>
            <person name="Ferrer M."/>
            <person name="Sanchez J."/>
        </authorList>
    </citation>
    <scope>NUCLEOTIDE SEQUENCE</scope>
</reference>
<organism evidence="1">
    <name type="scientific">mine drainage metagenome</name>
    <dbReference type="NCBI Taxonomy" id="410659"/>
    <lineage>
        <taxon>unclassified sequences</taxon>
        <taxon>metagenomes</taxon>
        <taxon>ecological metagenomes</taxon>
    </lineage>
</organism>
<protein>
    <recommendedName>
        <fullName evidence="2">Alpha/beta hydrolase</fullName>
    </recommendedName>
</protein>
<evidence type="ECO:0008006" key="2">
    <source>
        <dbReference type="Google" id="ProtNLM"/>
    </source>
</evidence>
<dbReference type="SUPFAM" id="SSF53474">
    <property type="entry name" value="alpha/beta-Hydrolases"/>
    <property type="match status" value="1"/>
</dbReference>
<gene>
    <name evidence="1" type="ORF">B1A_12977</name>
</gene>